<sequence length="276" mass="28983">MLQNVLQNVLLFAAALPAALFACDAHAQLRAMSDDDLAQTRGQGLIAVSNSRLGEFDFTRIALDADVTLSANLRNLRLGDYRYAAREGLGADIDMPLLQFGRSDGTAAQRTVQIANPYFEFVYRATGDAATPREVIGMRVGFDAISGDVGLRINSLSGSMRVTASAPDGSALVLDSRTDPLGGKRWDGACTAPCLSLAQLGGVRAGDATGPSRDFWVSLLKTGVQFPAPSGTTQLPDMAQAGVWLNWRDKLAAIATNGAAPPNLPPAAALTLGGKH</sequence>
<dbReference type="EMBL" id="CP119083">
    <property type="protein sequence ID" value="WEF30669.1"/>
    <property type="molecule type" value="Genomic_DNA"/>
</dbReference>
<evidence type="ECO:0000313" key="3">
    <source>
        <dbReference type="Proteomes" id="UP001216510"/>
    </source>
</evidence>
<reference evidence="2 3" key="1">
    <citation type="submission" date="2023-02" db="EMBL/GenBank/DDBJ databases">
        <title>Gemone sequence of Telluria chitinolytica ACM 3522T.</title>
        <authorList>
            <person name="Frediansyah A."/>
            <person name="Miess H."/>
            <person name="Gross H."/>
        </authorList>
    </citation>
    <scope>NUCLEOTIDE SEQUENCE [LARGE SCALE GENOMIC DNA]</scope>
    <source>
        <strain evidence="2 3">ACM 3522</strain>
    </source>
</reference>
<evidence type="ECO:0000313" key="2">
    <source>
        <dbReference type="EMBL" id="WEF30669.1"/>
    </source>
</evidence>
<keyword evidence="1" id="KW-0732">Signal</keyword>
<organism evidence="2 3">
    <name type="scientific">Pseudoduganella chitinolytica</name>
    <dbReference type="NCBI Taxonomy" id="34070"/>
    <lineage>
        <taxon>Bacteria</taxon>
        <taxon>Pseudomonadati</taxon>
        <taxon>Pseudomonadota</taxon>
        <taxon>Betaproteobacteria</taxon>
        <taxon>Burkholderiales</taxon>
        <taxon>Oxalobacteraceae</taxon>
        <taxon>Telluria group</taxon>
        <taxon>Pseudoduganella</taxon>
    </lineage>
</organism>
<gene>
    <name evidence="2" type="ORF">PX653_14400</name>
</gene>
<feature type="signal peptide" evidence="1">
    <location>
        <begin position="1"/>
        <end position="27"/>
    </location>
</feature>
<evidence type="ECO:0000256" key="1">
    <source>
        <dbReference type="SAM" id="SignalP"/>
    </source>
</evidence>
<protein>
    <submittedName>
        <fullName evidence="2">Uncharacterized protein</fullName>
    </submittedName>
</protein>
<dbReference type="Proteomes" id="UP001216510">
    <property type="component" value="Chromosome"/>
</dbReference>
<keyword evidence="3" id="KW-1185">Reference proteome</keyword>
<feature type="chain" id="PRO_5046644412" evidence="1">
    <location>
        <begin position="28"/>
        <end position="276"/>
    </location>
</feature>
<accession>A0ABY8B8I4</accession>
<name>A0ABY8B8I4_9BURK</name>
<proteinExistence type="predicted"/>
<dbReference type="RefSeq" id="WP_277413465.1">
    <property type="nucleotide sequence ID" value="NZ_CP119083.1"/>
</dbReference>